<evidence type="ECO:0000313" key="1">
    <source>
        <dbReference type="EMBL" id="KAE8543765.1"/>
    </source>
</evidence>
<dbReference type="EMBL" id="WBMP01000034">
    <property type="protein sequence ID" value="KAE8543765.1"/>
    <property type="molecule type" value="Genomic_DNA"/>
</dbReference>
<evidence type="ECO:0000313" key="2">
    <source>
        <dbReference type="Proteomes" id="UP000469950"/>
    </source>
</evidence>
<sequence length="117" mass="13403">MKLTFDSCISKRTGQPLAAYEFEFEAEIAAENSSLFTDNPLTYYQCSRCAHWHLTPKHRYTPSRPCDFCADSSGGTKESYETKVGAENRAAIIRRESGIHLRVYECPYQTGWHLTKK</sequence>
<accession>A0A833JPC3</accession>
<proteinExistence type="predicted"/>
<dbReference type="AlphaFoldDB" id="A0A833JPC3"/>
<comment type="caution">
    <text evidence="1">The sequence shown here is derived from an EMBL/GenBank/DDBJ whole genome shotgun (WGS) entry which is preliminary data.</text>
</comment>
<protein>
    <submittedName>
        <fullName evidence="1">Uncharacterized protein</fullName>
    </submittedName>
</protein>
<organism evidence="1 2">
    <name type="scientific">Marinobacter nauticus</name>
    <name type="common">Marinobacter hydrocarbonoclasticus</name>
    <name type="synonym">Marinobacter aquaeolei</name>
    <dbReference type="NCBI Taxonomy" id="2743"/>
    <lineage>
        <taxon>Bacteria</taxon>
        <taxon>Pseudomonadati</taxon>
        <taxon>Pseudomonadota</taxon>
        <taxon>Gammaproteobacteria</taxon>
        <taxon>Pseudomonadales</taxon>
        <taxon>Marinobacteraceae</taxon>
        <taxon>Marinobacter</taxon>
    </lineage>
</organism>
<dbReference type="RefSeq" id="WP_153741771.1">
    <property type="nucleotide sequence ID" value="NZ_WBMP01000034.1"/>
</dbReference>
<gene>
    <name evidence="1" type="ORF">F6453_3902</name>
</gene>
<name>A0A833JPC3_MARNT</name>
<dbReference type="Proteomes" id="UP000469950">
    <property type="component" value="Unassembled WGS sequence"/>
</dbReference>
<reference evidence="1 2" key="1">
    <citation type="submission" date="2019-10" db="EMBL/GenBank/DDBJ databases">
        <title>Draft genome sequence of Marinobacter hydrocarbonoclasticus NCT7M from the microbiome of the marine copepod.</title>
        <authorList>
            <person name="Nuttall R."/>
            <person name="Sharma G."/>
            <person name="Moisander P."/>
        </authorList>
    </citation>
    <scope>NUCLEOTIDE SEQUENCE [LARGE SCALE GENOMIC DNA]</scope>
    <source>
        <strain evidence="1 2">NCT7M</strain>
    </source>
</reference>